<accession>A0A917SJU2</accession>
<keyword evidence="2" id="KW-0201">Cytochrome c-type biogenesis</keyword>
<evidence type="ECO:0000313" key="8">
    <source>
        <dbReference type="Proteomes" id="UP000649829"/>
    </source>
</evidence>
<dbReference type="SUPFAM" id="SSF52833">
    <property type="entry name" value="Thioredoxin-like"/>
    <property type="match status" value="1"/>
</dbReference>
<dbReference type="EMBL" id="BMLF01000001">
    <property type="protein sequence ID" value="GGL82251.1"/>
    <property type="molecule type" value="Genomic_DNA"/>
</dbReference>
<dbReference type="Gene3D" id="3.40.30.10">
    <property type="entry name" value="Glutaredoxin"/>
    <property type="match status" value="1"/>
</dbReference>
<dbReference type="AlphaFoldDB" id="A0A917SJU2"/>
<reference evidence="7" key="2">
    <citation type="submission" date="2020-09" db="EMBL/GenBank/DDBJ databases">
        <authorList>
            <person name="Sun Q."/>
            <person name="Zhou Y."/>
        </authorList>
    </citation>
    <scope>NUCLEOTIDE SEQUENCE</scope>
    <source>
        <strain evidence="7">CGMCC 1.6293</strain>
    </source>
</reference>
<reference evidence="7" key="1">
    <citation type="journal article" date="2014" name="Int. J. Syst. Evol. Microbiol.">
        <title>Complete genome sequence of Corynebacterium casei LMG S-19264T (=DSM 44701T), isolated from a smear-ripened cheese.</title>
        <authorList>
            <consortium name="US DOE Joint Genome Institute (JGI-PGF)"/>
            <person name="Walter F."/>
            <person name="Albersmeier A."/>
            <person name="Kalinowski J."/>
            <person name="Ruckert C."/>
        </authorList>
    </citation>
    <scope>NUCLEOTIDE SEQUENCE</scope>
    <source>
        <strain evidence="7">CGMCC 1.6293</strain>
    </source>
</reference>
<keyword evidence="3" id="KW-1015">Disulfide bond</keyword>
<evidence type="ECO:0000313" key="7">
    <source>
        <dbReference type="EMBL" id="GGL82251.1"/>
    </source>
</evidence>
<dbReference type="PROSITE" id="PS00194">
    <property type="entry name" value="THIOREDOXIN_1"/>
    <property type="match status" value="1"/>
</dbReference>
<evidence type="ECO:0000256" key="2">
    <source>
        <dbReference type="ARBA" id="ARBA00022748"/>
    </source>
</evidence>
<dbReference type="PANTHER" id="PTHR42852">
    <property type="entry name" value="THIOL:DISULFIDE INTERCHANGE PROTEIN DSBE"/>
    <property type="match status" value="1"/>
</dbReference>
<evidence type="ECO:0000256" key="3">
    <source>
        <dbReference type="ARBA" id="ARBA00023157"/>
    </source>
</evidence>
<feature type="transmembrane region" description="Helical" evidence="5">
    <location>
        <begin position="112"/>
        <end position="130"/>
    </location>
</feature>
<feature type="transmembrane region" description="Helical" evidence="5">
    <location>
        <begin position="48"/>
        <end position="65"/>
    </location>
</feature>
<dbReference type="PANTHER" id="PTHR42852:SF6">
    <property type="entry name" value="THIOL:DISULFIDE INTERCHANGE PROTEIN DSBE"/>
    <property type="match status" value="1"/>
</dbReference>
<dbReference type="InterPro" id="IPR050553">
    <property type="entry name" value="Thioredoxin_ResA/DsbE_sf"/>
</dbReference>
<keyword evidence="5" id="KW-0812">Transmembrane</keyword>
<evidence type="ECO:0000256" key="4">
    <source>
        <dbReference type="ARBA" id="ARBA00023284"/>
    </source>
</evidence>
<dbReference type="GO" id="GO:0015036">
    <property type="term" value="F:disulfide oxidoreductase activity"/>
    <property type="evidence" value="ECO:0007669"/>
    <property type="project" value="UniProtKB-ARBA"/>
</dbReference>
<dbReference type="GO" id="GO:0016209">
    <property type="term" value="F:antioxidant activity"/>
    <property type="evidence" value="ECO:0007669"/>
    <property type="project" value="InterPro"/>
</dbReference>
<dbReference type="InterPro" id="IPR013766">
    <property type="entry name" value="Thioredoxin_domain"/>
</dbReference>
<dbReference type="CDD" id="cd02966">
    <property type="entry name" value="TlpA_like_family"/>
    <property type="match status" value="1"/>
</dbReference>
<dbReference type="Proteomes" id="UP000649829">
    <property type="component" value="Unassembled WGS sequence"/>
</dbReference>
<sequence>MNAVSLGPLVLSHERLHALIALAAFTAAIELAAWFWPNLARSTRRWSLIALASWGGAARIGYVLAHLDAFAGDPLSVLAFWQGGFNPVAGTFGLALAGFAAILRQPQAVRPVIAAAICAGMAYAVAVWALPVEARGRLPQVTLPATDGTAIPLADAGGRPVVVNLWASWCPPCRREMPMMMDVAASRSDVAVRFANQGETRSTIVRYLESQQLPTNGVVMDRSGVLMGGFGLLGLPSTLFFAADGRLMAVHTGEISRAELTRRIDELSRETR</sequence>
<keyword evidence="5" id="KW-1133">Transmembrane helix</keyword>
<feature type="transmembrane region" description="Helical" evidence="5">
    <location>
        <begin position="224"/>
        <end position="243"/>
    </location>
</feature>
<dbReference type="PROSITE" id="PS51352">
    <property type="entry name" value="THIOREDOXIN_2"/>
    <property type="match status" value="1"/>
</dbReference>
<organism evidence="7 8">
    <name type="scientific">Pseudooceanicola nanhaiensis</name>
    <dbReference type="NCBI Taxonomy" id="375761"/>
    <lineage>
        <taxon>Bacteria</taxon>
        <taxon>Pseudomonadati</taxon>
        <taxon>Pseudomonadota</taxon>
        <taxon>Alphaproteobacteria</taxon>
        <taxon>Rhodobacterales</taxon>
        <taxon>Paracoccaceae</taxon>
        <taxon>Pseudooceanicola</taxon>
    </lineage>
</organism>
<keyword evidence="8" id="KW-1185">Reference proteome</keyword>
<feature type="domain" description="Thioredoxin" evidence="6">
    <location>
        <begin position="132"/>
        <end position="269"/>
    </location>
</feature>
<dbReference type="RefSeq" id="WP_028285032.1">
    <property type="nucleotide sequence ID" value="NZ_BMLF01000001.1"/>
</dbReference>
<keyword evidence="4" id="KW-0676">Redox-active center</keyword>
<evidence type="ECO:0000256" key="5">
    <source>
        <dbReference type="SAM" id="Phobius"/>
    </source>
</evidence>
<protein>
    <submittedName>
        <fullName evidence="7">Thiol:disulfide interchange protein</fullName>
    </submittedName>
</protein>
<dbReference type="InterPro" id="IPR036249">
    <property type="entry name" value="Thioredoxin-like_sf"/>
</dbReference>
<dbReference type="InterPro" id="IPR017937">
    <property type="entry name" value="Thioredoxin_CS"/>
</dbReference>
<feature type="transmembrane region" description="Helical" evidence="5">
    <location>
        <begin position="16"/>
        <end position="36"/>
    </location>
</feature>
<comment type="caution">
    <text evidence="7">The sequence shown here is derived from an EMBL/GenBank/DDBJ whole genome shotgun (WGS) entry which is preliminary data.</text>
</comment>
<evidence type="ECO:0000259" key="6">
    <source>
        <dbReference type="PROSITE" id="PS51352"/>
    </source>
</evidence>
<dbReference type="InterPro" id="IPR000866">
    <property type="entry name" value="AhpC/TSA"/>
</dbReference>
<name>A0A917SJU2_9RHOB</name>
<dbReference type="GO" id="GO:0030313">
    <property type="term" value="C:cell envelope"/>
    <property type="evidence" value="ECO:0007669"/>
    <property type="project" value="UniProtKB-SubCell"/>
</dbReference>
<evidence type="ECO:0000256" key="1">
    <source>
        <dbReference type="ARBA" id="ARBA00004196"/>
    </source>
</evidence>
<feature type="transmembrane region" description="Helical" evidence="5">
    <location>
        <begin position="85"/>
        <end position="103"/>
    </location>
</feature>
<proteinExistence type="predicted"/>
<keyword evidence="5" id="KW-0472">Membrane</keyword>
<dbReference type="GO" id="GO:0017004">
    <property type="term" value="P:cytochrome complex assembly"/>
    <property type="evidence" value="ECO:0007669"/>
    <property type="project" value="UniProtKB-KW"/>
</dbReference>
<gene>
    <name evidence="7" type="ORF">GCM10011534_00420</name>
</gene>
<dbReference type="Pfam" id="PF00578">
    <property type="entry name" value="AhpC-TSA"/>
    <property type="match status" value="1"/>
</dbReference>
<comment type="subcellular location">
    <subcellularLocation>
        <location evidence="1">Cell envelope</location>
    </subcellularLocation>
</comment>